<dbReference type="FunCoup" id="E3MK85">
    <property type="interactions" value="1084"/>
</dbReference>
<feature type="transmembrane region" description="Helical" evidence="1">
    <location>
        <begin position="47"/>
        <end position="69"/>
    </location>
</feature>
<keyword evidence="1" id="KW-1133">Transmembrane helix</keyword>
<keyword evidence="1" id="KW-0812">Transmembrane</keyword>
<dbReference type="Proteomes" id="UP000008281">
    <property type="component" value="Unassembled WGS sequence"/>
</dbReference>
<dbReference type="AlphaFoldDB" id="E3MK85"/>
<gene>
    <name evidence="2" type="ORF">CRE_28732</name>
</gene>
<reference evidence="2" key="1">
    <citation type="submission" date="2007-07" db="EMBL/GenBank/DDBJ databases">
        <title>PCAP assembly of the Caenorhabditis remanei genome.</title>
        <authorList>
            <consortium name="The Caenorhabditis remanei Sequencing Consortium"/>
            <person name="Wilson R.K."/>
        </authorList>
    </citation>
    <scope>NUCLEOTIDE SEQUENCE [LARGE SCALE GENOMIC DNA]</scope>
    <source>
        <strain evidence="2">PB4641</strain>
    </source>
</reference>
<dbReference type="OrthoDB" id="5871763at2759"/>
<dbReference type="eggNOG" id="ENOG502TJ2Z">
    <property type="taxonomic scope" value="Eukaryota"/>
</dbReference>
<dbReference type="HOGENOM" id="CLU_1807895_0_0_1"/>
<name>E3MK85_CAERE</name>
<keyword evidence="1" id="KW-0472">Membrane</keyword>
<proteinExistence type="predicted"/>
<feature type="transmembrane region" description="Helical" evidence="1">
    <location>
        <begin position="81"/>
        <end position="104"/>
    </location>
</feature>
<sequence length="164" mass="18863">MYFWVKNCAFVNPPVKDSIDSGHSGYSSESGVSQESYNEEVDPKIKFYSTIILLLFLSVIPVYFITAGIVKHDECPAESKIPFWMVVIGSCFLFEVLFSGYIGFKDFKNDSVLRNLKNPETNSKSRPALAMILRKSINNWIHLELCRFVRRRELSQLLKLRNLA</sequence>
<accession>E3MK85</accession>
<evidence type="ECO:0000313" key="3">
    <source>
        <dbReference type="Proteomes" id="UP000008281"/>
    </source>
</evidence>
<organism evidence="3">
    <name type="scientific">Caenorhabditis remanei</name>
    <name type="common">Caenorhabditis vulgaris</name>
    <dbReference type="NCBI Taxonomy" id="31234"/>
    <lineage>
        <taxon>Eukaryota</taxon>
        <taxon>Metazoa</taxon>
        <taxon>Ecdysozoa</taxon>
        <taxon>Nematoda</taxon>
        <taxon>Chromadorea</taxon>
        <taxon>Rhabditida</taxon>
        <taxon>Rhabditina</taxon>
        <taxon>Rhabditomorpha</taxon>
        <taxon>Rhabditoidea</taxon>
        <taxon>Rhabditidae</taxon>
        <taxon>Peloderinae</taxon>
        <taxon>Caenorhabditis</taxon>
    </lineage>
</organism>
<dbReference type="OMA" id="YFWVKNC"/>
<dbReference type="PANTHER" id="PTHR34152:SF8">
    <property type="entry name" value="EFFLUX RND TRANSPORTER PERMEASE SUBUNIT"/>
    <property type="match status" value="1"/>
</dbReference>
<keyword evidence="3" id="KW-1185">Reference proteome</keyword>
<evidence type="ECO:0000256" key="1">
    <source>
        <dbReference type="SAM" id="Phobius"/>
    </source>
</evidence>
<dbReference type="EMBL" id="DS268451">
    <property type="protein sequence ID" value="EFP03906.1"/>
    <property type="molecule type" value="Genomic_DNA"/>
</dbReference>
<dbReference type="PANTHER" id="PTHR34152">
    <property type="entry name" value="PROTEIN CBG12353-RELATED"/>
    <property type="match status" value="1"/>
</dbReference>
<dbReference type="InParanoid" id="E3MK85"/>
<protein>
    <submittedName>
        <fullName evidence="2">Uncharacterized protein</fullName>
    </submittedName>
</protein>
<evidence type="ECO:0000313" key="2">
    <source>
        <dbReference type="EMBL" id="EFP03906.1"/>
    </source>
</evidence>